<dbReference type="RefSeq" id="WP_166280678.1">
    <property type="nucleotide sequence ID" value="NZ_JTHE03000034.1"/>
</dbReference>
<dbReference type="AlphaFoldDB" id="A0ABD4T1E5"/>
<name>A0ABD4T1E5_9CYAN</name>
<dbReference type="InterPro" id="IPR035069">
    <property type="entry name" value="TTHA1013/TTHA0281-like"/>
</dbReference>
<gene>
    <name evidence="1" type="ORF">QQ91_0004970</name>
</gene>
<reference evidence="1 2" key="1">
    <citation type="journal article" date="2015" name="Genome Announc.">
        <title>Draft Genome Sequence of Filamentous Marine Cyanobacterium Lyngbya confervoides Strain BDU141951.</title>
        <authorList>
            <person name="Chandrababunaidu M.M."/>
            <person name="Sen D."/>
            <person name="Tripathy S."/>
        </authorList>
    </citation>
    <scope>NUCLEOTIDE SEQUENCE [LARGE SCALE GENOMIC DNA]</scope>
    <source>
        <strain evidence="1 2">BDU141951</strain>
    </source>
</reference>
<sequence length="80" mass="9290">MLNDYLHAAMQRAQYQICGEEEGVRGEIPGFDKVTAYSDTLETCQKELLEALEEWVFFRFSRKLPLPVLDGIELAHYEVH</sequence>
<dbReference type="EMBL" id="JTHE03000034">
    <property type="protein sequence ID" value="MCM1982180.1"/>
    <property type="molecule type" value="Genomic_DNA"/>
</dbReference>
<dbReference type="Pfam" id="PF21748">
    <property type="entry name" value="UPF0150"/>
    <property type="match status" value="1"/>
</dbReference>
<dbReference type="SUPFAM" id="SSF143100">
    <property type="entry name" value="TTHA1013/TTHA0281-like"/>
    <property type="match status" value="1"/>
</dbReference>
<proteinExistence type="predicted"/>
<dbReference type="Proteomes" id="UP000031561">
    <property type="component" value="Unassembled WGS sequence"/>
</dbReference>
<protein>
    <submittedName>
        <fullName evidence="1">Type II toxin-antitoxin system HicB family antitoxin</fullName>
    </submittedName>
</protein>
<organism evidence="1 2">
    <name type="scientific">Lyngbya confervoides BDU141951</name>
    <dbReference type="NCBI Taxonomy" id="1574623"/>
    <lineage>
        <taxon>Bacteria</taxon>
        <taxon>Bacillati</taxon>
        <taxon>Cyanobacteriota</taxon>
        <taxon>Cyanophyceae</taxon>
        <taxon>Oscillatoriophycideae</taxon>
        <taxon>Oscillatoriales</taxon>
        <taxon>Microcoleaceae</taxon>
        <taxon>Lyngbya</taxon>
    </lineage>
</organism>
<dbReference type="InterPro" id="IPR049389">
    <property type="entry name" value="TTHA0281-like"/>
</dbReference>
<keyword evidence="2" id="KW-1185">Reference proteome</keyword>
<evidence type="ECO:0000313" key="2">
    <source>
        <dbReference type="Proteomes" id="UP000031561"/>
    </source>
</evidence>
<evidence type="ECO:0000313" key="1">
    <source>
        <dbReference type="EMBL" id="MCM1982180.1"/>
    </source>
</evidence>
<dbReference type="Gene3D" id="3.30.160.250">
    <property type="match status" value="1"/>
</dbReference>
<accession>A0ABD4T1E5</accession>
<comment type="caution">
    <text evidence="1">The sequence shown here is derived from an EMBL/GenBank/DDBJ whole genome shotgun (WGS) entry which is preliminary data.</text>
</comment>